<dbReference type="Gene3D" id="3.30.70.330">
    <property type="match status" value="2"/>
</dbReference>
<dbReference type="InterPro" id="IPR050666">
    <property type="entry name" value="ESRP"/>
</dbReference>
<evidence type="ECO:0000313" key="6">
    <source>
        <dbReference type="Proteomes" id="UP001152799"/>
    </source>
</evidence>
<dbReference type="PROSITE" id="PS50102">
    <property type="entry name" value="RRM"/>
    <property type="match status" value="1"/>
</dbReference>
<reference evidence="5" key="1">
    <citation type="submission" date="2022-01" db="EMBL/GenBank/DDBJ databases">
        <authorList>
            <person name="King R."/>
        </authorList>
    </citation>
    <scope>NUCLEOTIDE SEQUENCE</scope>
</reference>
<evidence type="ECO:0000256" key="3">
    <source>
        <dbReference type="PROSITE-ProRule" id="PRU00176"/>
    </source>
</evidence>
<gene>
    <name evidence="5" type="ORF">CEUTPL_LOCUS4495</name>
</gene>
<evidence type="ECO:0000256" key="1">
    <source>
        <dbReference type="ARBA" id="ARBA00022737"/>
    </source>
</evidence>
<keyword evidence="2 3" id="KW-0694">RNA-binding</keyword>
<keyword evidence="6" id="KW-1185">Reference proteome</keyword>
<accession>A0A9N9MNH1</accession>
<evidence type="ECO:0000259" key="4">
    <source>
        <dbReference type="PROSITE" id="PS50102"/>
    </source>
</evidence>
<dbReference type="Pfam" id="PF00076">
    <property type="entry name" value="RRM_1"/>
    <property type="match status" value="1"/>
</dbReference>
<dbReference type="InterPro" id="IPR012677">
    <property type="entry name" value="Nucleotide-bd_a/b_plait_sf"/>
</dbReference>
<dbReference type="PANTHER" id="PTHR13976">
    <property type="entry name" value="HETEROGENEOUS NUCLEAR RIBONUCLEOPROTEIN-RELATED"/>
    <property type="match status" value="1"/>
</dbReference>
<dbReference type="GO" id="GO:0003723">
    <property type="term" value="F:RNA binding"/>
    <property type="evidence" value="ECO:0007669"/>
    <property type="project" value="UniProtKB-UniRule"/>
</dbReference>
<evidence type="ECO:0000313" key="5">
    <source>
        <dbReference type="EMBL" id="CAG9763841.1"/>
    </source>
</evidence>
<dbReference type="SMART" id="SM00360">
    <property type="entry name" value="RRM"/>
    <property type="match status" value="2"/>
</dbReference>
<dbReference type="SUPFAM" id="SSF54928">
    <property type="entry name" value="RNA-binding domain, RBD"/>
    <property type="match status" value="1"/>
</dbReference>
<keyword evidence="1" id="KW-0677">Repeat</keyword>
<dbReference type="InterPro" id="IPR035979">
    <property type="entry name" value="RBD_domain_sf"/>
</dbReference>
<dbReference type="InterPro" id="IPR000504">
    <property type="entry name" value="RRM_dom"/>
</dbReference>
<dbReference type="Proteomes" id="UP001152799">
    <property type="component" value="Chromosome 15"/>
</dbReference>
<dbReference type="EMBL" id="OU892291">
    <property type="protein sequence ID" value="CAG9763841.1"/>
    <property type="molecule type" value="Genomic_DNA"/>
</dbReference>
<dbReference type="AlphaFoldDB" id="A0A9N9MNH1"/>
<sequence length="422" mass="45984">MRGLPYDCSAQQVLDFFSSGENACTVMDGLDGVLFVKKPDGRATGDAFVSFADESDAPKALAKHRKVIGSRYIELFRSTTAEVLMKMLNRSIMMEPPPTPQLPPMPMPNYPLLPQHVIMSGTRKDCVRLQGLPYESQVEHILDFLGEYAKNIMYQGVHMINNEQGQPSGEAFIQMDSEQSAFVTAQQKHHRYMIFGKKQSYIEVFQCSGEDMNLVLTGGLPAPTSPAKATAPAPTHIPPSATQSALWDPALLQAQQQAQMIAQQNLIARQTQAHAQSEMLLMNQIAHSQGNLAMLPSPLSPGNAAAKPPPGSPAGCMPGLQQFIHMMPAQNPYVAFLPRLPAYFSRNCGPMSPYFGLLGPQFPPTPGLLPMVPHASMKRSYGDAFQEQAATAKRAYVPSAATSTGSASANVVPMYQHFYSPM</sequence>
<name>A0A9N9MNH1_9CUCU</name>
<evidence type="ECO:0000256" key="2">
    <source>
        <dbReference type="ARBA" id="ARBA00022884"/>
    </source>
</evidence>
<proteinExistence type="predicted"/>
<organism evidence="5 6">
    <name type="scientific">Ceutorhynchus assimilis</name>
    <name type="common">cabbage seed weevil</name>
    <dbReference type="NCBI Taxonomy" id="467358"/>
    <lineage>
        <taxon>Eukaryota</taxon>
        <taxon>Metazoa</taxon>
        <taxon>Ecdysozoa</taxon>
        <taxon>Arthropoda</taxon>
        <taxon>Hexapoda</taxon>
        <taxon>Insecta</taxon>
        <taxon>Pterygota</taxon>
        <taxon>Neoptera</taxon>
        <taxon>Endopterygota</taxon>
        <taxon>Coleoptera</taxon>
        <taxon>Polyphaga</taxon>
        <taxon>Cucujiformia</taxon>
        <taxon>Curculionidae</taxon>
        <taxon>Ceutorhynchinae</taxon>
        <taxon>Ceutorhynchus</taxon>
    </lineage>
</organism>
<protein>
    <recommendedName>
        <fullName evidence="4">RRM domain-containing protein</fullName>
    </recommendedName>
</protein>
<feature type="domain" description="RRM" evidence="4">
    <location>
        <begin position="1"/>
        <end position="80"/>
    </location>
</feature>
<dbReference type="OrthoDB" id="431068at2759"/>